<reference evidence="1 2" key="1">
    <citation type="submission" date="2023-08" db="EMBL/GenBank/DDBJ databases">
        <authorList>
            <person name="Girao M."/>
            <person name="Carvalho M.F."/>
        </authorList>
    </citation>
    <scope>NUCLEOTIDE SEQUENCE [LARGE SCALE GENOMIC DNA]</scope>
    <source>
        <strain evidence="1 2">CT-R113</strain>
    </source>
</reference>
<evidence type="ECO:0000313" key="2">
    <source>
        <dbReference type="Proteomes" id="UP001356095"/>
    </source>
</evidence>
<organism evidence="1 2">
    <name type="scientific">Nocardiopsis codii</name>
    <dbReference type="NCBI Taxonomy" id="3065942"/>
    <lineage>
        <taxon>Bacteria</taxon>
        <taxon>Bacillati</taxon>
        <taxon>Actinomycetota</taxon>
        <taxon>Actinomycetes</taxon>
        <taxon>Streptosporangiales</taxon>
        <taxon>Nocardiopsidaceae</taxon>
        <taxon>Nocardiopsis</taxon>
    </lineage>
</organism>
<name>A0ABU7KG98_9ACTN</name>
<gene>
    <name evidence="1" type="ORF">Q8791_28980</name>
</gene>
<dbReference type="RefSeq" id="WP_330095026.1">
    <property type="nucleotide sequence ID" value="NZ_JAUZMY010000045.1"/>
</dbReference>
<evidence type="ECO:0000313" key="1">
    <source>
        <dbReference type="EMBL" id="MEE2041266.1"/>
    </source>
</evidence>
<comment type="caution">
    <text evidence="1">The sequence shown here is derived from an EMBL/GenBank/DDBJ whole genome shotgun (WGS) entry which is preliminary data.</text>
</comment>
<sequence>MPTPTADAAEAPTFEQALAAAAECLRTASRPDVTVGEAECHTHIADRWLNLAALLKP</sequence>
<proteinExistence type="predicted"/>
<accession>A0ABU7KG98</accession>
<dbReference type="Proteomes" id="UP001356095">
    <property type="component" value="Unassembled WGS sequence"/>
</dbReference>
<dbReference type="EMBL" id="JAUZMY010000045">
    <property type="protein sequence ID" value="MEE2041266.1"/>
    <property type="molecule type" value="Genomic_DNA"/>
</dbReference>
<keyword evidence="2" id="KW-1185">Reference proteome</keyword>
<protein>
    <submittedName>
        <fullName evidence="1">Uncharacterized protein</fullName>
    </submittedName>
</protein>